<feature type="compositionally biased region" description="Polar residues" evidence="1">
    <location>
        <begin position="23"/>
        <end position="32"/>
    </location>
</feature>
<evidence type="ECO:0000313" key="3">
    <source>
        <dbReference type="Proteomes" id="UP001159042"/>
    </source>
</evidence>
<protein>
    <submittedName>
        <fullName evidence="2">Uncharacterized protein</fullName>
    </submittedName>
</protein>
<organism evidence="2 3">
    <name type="scientific">Exocentrus adspersus</name>
    <dbReference type="NCBI Taxonomy" id="1586481"/>
    <lineage>
        <taxon>Eukaryota</taxon>
        <taxon>Metazoa</taxon>
        <taxon>Ecdysozoa</taxon>
        <taxon>Arthropoda</taxon>
        <taxon>Hexapoda</taxon>
        <taxon>Insecta</taxon>
        <taxon>Pterygota</taxon>
        <taxon>Neoptera</taxon>
        <taxon>Endopterygota</taxon>
        <taxon>Coleoptera</taxon>
        <taxon>Polyphaga</taxon>
        <taxon>Cucujiformia</taxon>
        <taxon>Chrysomeloidea</taxon>
        <taxon>Cerambycidae</taxon>
        <taxon>Lamiinae</taxon>
        <taxon>Acanthocinini</taxon>
        <taxon>Exocentrus</taxon>
    </lineage>
</organism>
<name>A0AAV8V8M3_9CUCU</name>
<accession>A0AAV8V8M3</accession>
<feature type="compositionally biased region" description="Basic and acidic residues" evidence="1">
    <location>
        <begin position="106"/>
        <end position="146"/>
    </location>
</feature>
<sequence length="174" mass="19342">MKIGKSVQASSGPAVTVADPAGSRSSPVQCESTESRFKTIKRRKNSLQSQNKCSGSSPSSVPFEDEFDKIKSIEDSLEPEVLIDATHKTMNIKRSLASSNLLADSSDVKKTQDTPKKRRVNDGPKRKSDKVVDTLLTIHKEKESNRERRHKEKLELSQMLIKSRQASSNNDDSN</sequence>
<feature type="region of interest" description="Disordered" evidence="1">
    <location>
        <begin position="1"/>
        <end position="64"/>
    </location>
</feature>
<evidence type="ECO:0000313" key="2">
    <source>
        <dbReference type="EMBL" id="KAJ8910562.1"/>
    </source>
</evidence>
<gene>
    <name evidence="2" type="ORF">NQ315_008947</name>
</gene>
<feature type="compositionally biased region" description="Polar residues" evidence="1">
    <location>
        <begin position="164"/>
        <end position="174"/>
    </location>
</feature>
<reference evidence="2 3" key="1">
    <citation type="journal article" date="2023" name="Insect Mol. Biol.">
        <title>Genome sequencing provides insights into the evolution of gene families encoding plant cell wall-degrading enzymes in longhorned beetles.</title>
        <authorList>
            <person name="Shin N.R."/>
            <person name="Okamura Y."/>
            <person name="Kirsch R."/>
            <person name="Pauchet Y."/>
        </authorList>
    </citation>
    <scope>NUCLEOTIDE SEQUENCE [LARGE SCALE GENOMIC DNA]</scope>
    <source>
        <strain evidence="2">EAD_L_NR</strain>
    </source>
</reference>
<feature type="region of interest" description="Disordered" evidence="1">
    <location>
        <begin position="97"/>
        <end position="174"/>
    </location>
</feature>
<comment type="caution">
    <text evidence="2">The sequence shown here is derived from an EMBL/GenBank/DDBJ whole genome shotgun (WGS) entry which is preliminary data.</text>
</comment>
<keyword evidence="3" id="KW-1185">Reference proteome</keyword>
<feature type="compositionally biased region" description="Polar residues" evidence="1">
    <location>
        <begin position="46"/>
        <end position="60"/>
    </location>
</feature>
<dbReference type="Proteomes" id="UP001159042">
    <property type="component" value="Unassembled WGS sequence"/>
</dbReference>
<evidence type="ECO:0000256" key="1">
    <source>
        <dbReference type="SAM" id="MobiDB-lite"/>
    </source>
</evidence>
<dbReference type="EMBL" id="JANEYG010000280">
    <property type="protein sequence ID" value="KAJ8910562.1"/>
    <property type="molecule type" value="Genomic_DNA"/>
</dbReference>
<dbReference type="AlphaFoldDB" id="A0AAV8V8M3"/>
<proteinExistence type="predicted"/>